<feature type="coiled-coil region" evidence="1">
    <location>
        <begin position="130"/>
        <end position="157"/>
    </location>
</feature>
<evidence type="ECO:0000313" key="3">
    <source>
        <dbReference type="EMBL" id="ALP52989.1"/>
    </source>
</evidence>
<dbReference type="EMBL" id="CP013099">
    <property type="protein sequence ID" value="ALP52989.1"/>
    <property type="molecule type" value="Genomic_DNA"/>
</dbReference>
<evidence type="ECO:0000256" key="1">
    <source>
        <dbReference type="SAM" id="Coils"/>
    </source>
</evidence>
<feature type="coiled-coil region" evidence="1">
    <location>
        <begin position="26"/>
        <end position="60"/>
    </location>
</feature>
<accession>A0A0S2TD31</accession>
<dbReference type="InterPro" id="IPR003646">
    <property type="entry name" value="SH3-like_bac-type"/>
</dbReference>
<protein>
    <recommendedName>
        <fullName evidence="2">SH3b domain-containing protein</fullName>
    </recommendedName>
</protein>
<dbReference type="Pfam" id="PF08239">
    <property type="entry name" value="SH3_3"/>
    <property type="match status" value="1"/>
</dbReference>
<keyword evidence="4" id="KW-1185">Reference proteome</keyword>
<dbReference type="KEGG" id="tee:Tel_07365"/>
<dbReference type="STRING" id="1748243.Tel_07365"/>
<name>A0A0S2TD31_9GAMM</name>
<gene>
    <name evidence="3" type="ORF">Tel_07365</name>
</gene>
<feature type="domain" description="SH3b" evidence="2">
    <location>
        <begin position="176"/>
        <end position="225"/>
    </location>
</feature>
<sequence length="228" mass="25142">MTVLLWGLIMAGCSATRPEIDAPSAVQQLQMQITRLEQRLAEKEREINRLRAQQQGRAKELQQSASEAAQAEVKLRRFATEADVVSRLAEVEVALETLQSRLGKDRQAPLQSTAQGLLDAASSAFDRGELSEAAELAAQARQLIDMLSENLAAANLQSAPEVPFKITIPLRTKTDTRLRRQPDPNAAVLDVLQRTTPVIVRAYRGPWLQVQTEAGDSGWVLGELLEPR</sequence>
<reference evidence="3" key="1">
    <citation type="submission" date="2015-10" db="EMBL/GenBank/DDBJ databases">
        <title>Description of Candidatus Tenderia electrophaga gen. nov, sp. nov., an Uncultivated Electroautotroph from a Biocathode Enrichment.</title>
        <authorList>
            <person name="Eddie B.J."/>
            <person name="Malanoski A.P."/>
            <person name="Wang Z."/>
            <person name="Hall R.J."/>
            <person name="Oh S.D."/>
            <person name="Heiner C."/>
            <person name="Lin B."/>
            <person name="Strycharz-Glaven S.M."/>
        </authorList>
    </citation>
    <scope>NUCLEOTIDE SEQUENCE [LARGE SCALE GENOMIC DNA]</scope>
    <source>
        <strain evidence="3">NRL1</strain>
    </source>
</reference>
<dbReference type="Proteomes" id="UP000055136">
    <property type="component" value="Chromosome"/>
</dbReference>
<dbReference type="Gene3D" id="2.30.30.40">
    <property type="entry name" value="SH3 Domains"/>
    <property type="match status" value="1"/>
</dbReference>
<evidence type="ECO:0000313" key="4">
    <source>
        <dbReference type="Proteomes" id="UP000055136"/>
    </source>
</evidence>
<keyword evidence="1" id="KW-0175">Coiled coil</keyword>
<organism evidence="3 4">
    <name type="scientific">Candidatus Tenderia electrophaga</name>
    <dbReference type="NCBI Taxonomy" id="1748243"/>
    <lineage>
        <taxon>Bacteria</taxon>
        <taxon>Pseudomonadati</taxon>
        <taxon>Pseudomonadota</taxon>
        <taxon>Gammaproteobacteria</taxon>
        <taxon>Candidatus Tenderiales</taxon>
        <taxon>Candidatus Tenderiaceae</taxon>
        <taxon>Candidatus Tenderia</taxon>
    </lineage>
</organism>
<proteinExistence type="predicted"/>
<evidence type="ECO:0000259" key="2">
    <source>
        <dbReference type="Pfam" id="PF08239"/>
    </source>
</evidence>
<dbReference type="AlphaFoldDB" id="A0A0S2TD31"/>